<protein>
    <submittedName>
        <fullName evidence="3">Uncharacterized protein</fullName>
    </submittedName>
</protein>
<proteinExistence type="predicted"/>
<organism evidence="3 4">
    <name type="scientific">Paenibacillus faecis</name>
    <dbReference type="NCBI Taxonomy" id="862114"/>
    <lineage>
        <taxon>Bacteria</taxon>
        <taxon>Bacillati</taxon>
        <taxon>Bacillota</taxon>
        <taxon>Bacilli</taxon>
        <taxon>Bacillales</taxon>
        <taxon>Paenibacillaceae</taxon>
        <taxon>Paenibacillus</taxon>
    </lineage>
</organism>
<accession>A0A5D0CU34</accession>
<keyword evidence="2" id="KW-0472">Membrane</keyword>
<sequence>MAQSKEMRARAKKLQGHPVCVTLNNGETYVGYITDVNSSGVVLAGAGALPRPSSGKQSTRSLKNRAGARSPGGVRSGKRRSSARKPSGRSRSRKPDAQVSAFLPILGSLFGGFGGSGGTAAAAGTGGLGGMLGGGMRLFGMIRRFVPVVKMGYGMIKSIRPFLGAVQGLMAPAGPAAQDNE</sequence>
<feature type="transmembrane region" description="Helical" evidence="2">
    <location>
        <begin position="97"/>
        <end position="114"/>
    </location>
</feature>
<keyword evidence="2" id="KW-0812">Transmembrane</keyword>
<keyword evidence="4" id="KW-1185">Reference proteome</keyword>
<dbReference type="Proteomes" id="UP000325218">
    <property type="component" value="Unassembled WGS sequence"/>
</dbReference>
<evidence type="ECO:0000313" key="4">
    <source>
        <dbReference type="Proteomes" id="UP000325218"/>
    </source>
</evidence>
<name>A0A5D0CU34_9BACL</name>
<evidence type="ECO:0000256" key="2">
    <source>
        <dbReference type="SAM" id="Phobius"/>
    </source>
</evidence>
<dbReference type="RefSeq" id="WP_148453888.1">
    <property type="nucleotide sequence ID" value="NZ_VSDO01000003.1"/>
</dbReference>
<gene>
    <name evidence="3" type="ORF">FRY98_16475</name>
</gene>
<reference evidence="3 4" key="1">
    <citation type="submission" date="2019-08" db="EMBL/GenBank/DDBJ databases">
        <title>Genome sequencing of Paenibacillus faecis DSM 23593(T).</title>
        <authorList>
            <person name="Kook J.-K."/>
            <person name="Park S.-N."/>
            <person name="Lim Y.K."/>
        </authorList>
    </citation>
    <scope>NUCLEOTIDE SEQUENCE [LARGE SCALE GENOMIC DNA]</scope>
    <source>
        <strain evidence="3 4">DSM 23593</strain>
    </source>
</reference>
<dbReference type="OrthoDB" id="2663237at2"/>
<evidence type="ECO:0000256" key="1">
    <source>
        <dbReference type="SAM" id="MobiDB-lite"/>
    </source>
</evidence>
<dbReference type="AlphaFoldDB" id="A0A5D0CU34"/>
<keyword evidence="2" id="KW-1133">Transmembrane helix</keyword>
<evidence type="ECO:0000313" key="3">
    <source>
        <dbReference type="EMBL" id="TYA12297.1"/>
    </source>
</evidence>
<feature type="region of interest" description="Disordered" evidence="1">
    <location>
        <begin position="47"/>
        <end position="97"/>
    </location>
</feature>
<comment type="caution">
    <text evidence="3">The sequence shown here is derived from an EMBL/GenBank/DDBJ whole genome shotgun (WGS) entry which is preliminary data.</text>
</comment>
<feature type="compositionally biased region" description="Basic residues" evidence="1">
    <location>
        <begin position="76"/>
        <end position="92"/>
    </location>
</feature>
<dbReference type="EMBL" id="VSDO01000003">
    <property type="protein sequence ID" value="TYA12297.1"/>
    <property type="molecule type" value="Genomic_DNA"/>
</dbReference>